<keyword evidence="6" id="KW-0285">Flavoprotein</keyword>
<comment type="caution">
    <text evidence="18">The sequence shown here is derived from an EMBL/GenBank/DDBJ whole genome shotgun (WGS) entry which is preliminary data.</text>
</comment>
<evidence type="ECO:0000256" key="8">
    <source>
        <dbReference type="ARBA" id="ARBA00022824"/>
    </source>
</evidence>
<evidence type="ECO:0000256" key="1">
    <source>
        <dbReference type="ARBA" id="ARBA00001974"/>
    </source>
</evidence>
<dbReference type="GeneID" id="98125207"/>
<organism evidence="18 19">
    <name type="scientific">Remersonia thermophila</name>
    <dbReference type="NCBI Taxonomy" id="72144"/>
    <lineage>
        <taxon>Eukaryota</taxon>
        <taxon>Fungi</taxon>
        <taxon>Dikarya</taxon>
        <taxon>Ascomycota</taxon>
        <taxon>Pezizomycotina</taxon>
        <taxon>Sordariomycetes</taxon>
        <taxon>Sordariomycetidae</taxon>
        <taxon>Sordariales</taxon>
        <taxon>Sordariales incertae sedis</taxon>
        <taxon>Remersonia</taxon>
    </lineage>
</organism>
<dbReference type="EMBL" id="JAZGUE010000001">
    <property type="protein sequence ID" value="KAL2271040.1"/>
    <property type="molecule type" value="Genomic_DNA"/>
</dbReference>
<proteinExistence type="inferred from homology"/>
<reference evidence="18 19" key="1">
    <citation type="journal article" date="2024" name="Commun. Biol.">
        <title>Comparative genomic analysis of thermophilic fungi reveals convergent evolutionary adaptations and gene losses.</title>
        <authorList>
            <person name="Steindorff A.S."/>
            <person name="Aguilar-Pontes M.V."/>
            <person name="Robinson A.J."/>
            <person name="Andreopoulos B."/>
            <person name="LaButti K."/>
            <person name="Kuo A."/>
            <person name="Mondo S."/>
            <person name="Riley R."/>
            <person name="Otillar R."/>
            <person name="Haridas S."/>
            <person name="Lipzen A."/>
            <person name="Grimwood J."/>
            <person name="Schmutz J."/>
            <person name="Clum A."/>
            <person name="Reid I.D."/>
            <person name="Moisan M.C."/>
            <person name="Butler G."/>
            <person name="Nguyen T.T.M."/>
            <person name="Dewar K."/>
            <person name="Conant G."/>
            <person name="Drula E."/>
            <person name="Henrissat B."/>
            <person name="Hansel C."/>
            <person name="Singer S."/>
            <person name="Hutchinson M.I."/>
            <person name="de Vries R.P."/>
            <person name="Natvig D.O."/>
            <person name="Powell A.J."/>
            <person name="Tsang A."/>
            <person name="Grigoriev I.V."/>
        </authorList>
    </citation>
    <scope>NUCLEOTIDE SEQUENCE [LARGE SCALE GENOMIC DNA]</scope>
    <source>
        <strain evidence="18 19">ATCC 22073</strain>
    </source>
</reference>
<dbReference type="Pfam" id="PF04137">
    <property type="entry name" value="ERO1"/>
    <property type="match status" value="1"/>
</dbReference>
<evidence type="ECO:0000256" key="11">
    <source>
        <dbReference type="ARBA" id="ARBA00023002"/>
    </source>
</evidence>
<evidence type="ECO:0000256" key="14">
    <source>
        <dbReference type="ARBA" id="ARBA00023180"/>
    </source>
</evidence>
<evidence type="ECO:0000256" key="6">
    <source>
        <dbReference type="ARBA" id="ARBA00022630"/>
    </source>
</evidence>
<name>A0ABR4DKW6_9PEZI</name>
<keyword evidence="19" id="KW-1185">Reference proteome</keyword>
<feature type="chain" id="PRO_5047090452" description="Endoplasmic oxidoreductin-1" evidence="17">
    <location>
        <begin position="22"/>
        <end position="651"/>
    </location>
</feature>
<feature type="compositionally biased region" description="Polar residues" evidence="16">
    <location>
        <begin position="562"/>
        <end position="571"/>
    </location>
</feature>
<dbReference type="PANTHER" id="PTHR12613:SF0">
    <property type="entry name" value="ERO1-LIKE PROTEIN"/>
    <property type="match status" value="1"/>
</dbReference>
<dbReference type="InterPro" id="IPR007266">
    <property type="entry name" value="Ero1"/>
</dbReference>
<sequence>MKSAARLFYLSVFALWAPAQCQNLDATSQDACVISPQAIVDDACASYSTLERINRNVKPALDDLTRTTDFFSHYRVNLFHKKCPFWNDENGMCGNVACAVETLDNEDDIPPIWRASALGKLEGPRAHHPGRSLQLNEPRRPLRGVLGEDVGESCVVEYDDECDQRDYCVPEDESASSKGDYVSLLRNPERFTGYAGDGAKQVWDAIYRENCFKRSSFPGGSAGPGEGTSPKGPAAHDFRAVIEAAGRQQILAVSRQHNPLTPFVSNTGLEHDDECLEKRVFYRVISGMHASISTHLCWDFLNQTTGQWQPNLACYVGRLHRHPDRIRNLYFNYALLTRAVAKLGPYLSRRGDYTFCLGEPAQDEATRAKVLDVASRAASVPDIFDESLMFKNGEGPSLKEDFRNRFRNVSRLMDCVGCDKCRLWGKLQTRGYGTALKVLFEFDNLDPARLTDDAPAPIVLKRTELVALFNTYARLSNSLMAVQEFRRMVKETEAEYKADKKAREAETAKAISAEVAGNAQKTAAGSASSSSSSLPSSSSSSSSSASSTTTADKVMKGITPAPASSSLSGSTDEAEESEQLGDQPWSIGDDLDEELGKIIKVVKYVLESWVRFPFVLWRIVTSELKRLWQFYIGLPVSPRAWMWYLPRVDEL</sequence>
<comment type="subcellular location">
    <subcellularLocation>
        <location evidence="2">Endoplasmic reticulum membrane</location>
        <topology evidence="2">Peripheral membrane protein</topology>
        <orientation evidence="2">Lumenal side</orientation>
    </subcellularLocation>
</comment>
<evidence type="ECO:0008006" key="20">
    <source>
        <dbReference type="Google" id="ProtNLM"/>
    </source>
</evidence>
<keyword evidence="9" id="KW-0274">FAD</keyword>
<accession>A0ABR4DKW6</accession>
<evidence type="ECO:0000256" key="16">
    <source>
        <dbReference type="SAM" id="MobiDB-lite"/>
    </source>
</evidence>
<feature type="region of interest" description="Disordered" evidence="16">
    <location>
        <begin position="523"/>
        <end position="586"/>
    </location>
</feature>
<dbReference type="Proteomes" id="UP001600064">
    <property type="component" value="Unassembled WGS sequence"/>
</dbReference>
<keyword evidence="5" id="KW-0813">Transport</keyword>
<evidence type="ECO:0000256" key="13">
    <source>
        <dbReference type="ARBA" id="ARBA00023157"/>
    </source>
</evidence>
<evidence type="ECO:0000313" key="19">
    <source>
        <dbReference type="Proteomes" id="UP001600064"/>
    </source>
</evidence>
<keyword evidence="8" id="KW-0256">Endoplasmic reticulum</keyword>
<keyword evidence="15" id="KW-0676">Redox-active center</keyword>
<evidence type="ECO:0000256" key="17">
    <source>
        <dbReference type="SAM" id="SignalP"/>
    </source>
</evidence>
<comment type="subunit">
    <text evidence="4">May function both as a monomer and a homodimer.</text>
</comment>
<keyword evidence="14" id="KW-0325">Glycoprotein</keyword>
<keyword evidence="10" id="KW-0249">Electron transport</keyword>
<comment type="cofactor">
    <cofactor evidence="1">
        <name>FAD</name>
        <dbReference type="ChEBI" id="CHEBI:57692"/>
    </cofactor>
</comment>
<protein>
    <recommendedName>
        <fullName evidence="20">Endoplasmic oxidoreductin-1</fullName>
    </recommendedName>
</protein>
<dbReference type="InterPro" id="IPR037192">
    <property type="entry name" value="ERO1-like_sf"/>
</dbReference>
<dbReference type="PANTHER" id="PTHR12613">
    <property type="entry name" value="ERO1-RELATED"/>
    <property type="match status" value="1"/>
</dbReference>
<keyword evidence="7 17" id="KW-0732">Signal</keyword>
<feature type="signal peptide" evidence="17">
    <location>
        <begin position="1"/>
        <end position="21"/>
    </location>
</feature>
<feature type="compositionally biased region" description="Low complexity" evidence="16">
    <location>
        <begin position="523"/>
        <end position="551"/>
    </location>
</feature>
<evidence type="ECO:0000256" key="15">
    <source>
        <dbReference type="ARBA" id="ARBA00023284"/>
    </source>
</evidence>
<evidence type="ECO:0000256" key="3">
    <source>
        <dbReference type="ARBA" id="ARBA00008277"/>
    </source>
</evidence>
<evidence type="ECO:0000313" key="18">
    <source>
        <dbReference type="EMBL" id="KAL2271040.1"/>
    </source>
</evidence>
<keyword evidence="11" id="KW-0560">Oxidoreductase</keyword>
<evidence type="ECO:0000256" key="12">
    <source>
        <dbReference type="ARBA" id="ARBA00023136"/>
    </source>
</evidence>
<evidence type="ECO:0000256" key="10">
    <source>
        <dbReference type="ARBA" id="ARBA00022982"/>
    </source>
</evidence>
<keyword evidence="13" id="KW-1015">Disulfide bond</keyword>
<evidence type="ECO:0000256" key="2">
    <source>
        <dbReference type="ARBA" id="ARBA00004367"/>
    </source>
</evidence>
<dbReference type="RefSeq" id="XP_070869764.1">
    <property type="nucleotide sequence ID" value="XM_071010563.1"/>
</dbReference>
<keyword evidence="12" id="KW-0472">Membrane</keyword>
<dbReference type="SUPFAM" id="SSF110019">
    <property type="entry name" value="ERO1-like"/>
    <property type="match status" value="1"/>
</dbReference>
<dbReference type="PIRSF" id="PIRSF017205">
    <property type="entry name" value="ERO1"/>
    <property type="match status" value="1"/>
</dbReference>
<evidence type="ECO:0000256" key="5">
    <source>
        <dbReference type="ARBA" id="ARBA00022448"/>
    </source>
</evidence>
<evidence type="ECO:0000256" key="7">
    <source>
        <dbReference type="ARBA" id="ARBA00022729"/>
    </source>
</evidence>
<evidence type="ECO:0000256" key="9">
    <source>
        <dbReference type="ARBA" id="ARBA00022827"/>
    </source>
</evidence>
<gene>
    <name evidence="18" type="ORF">VTJ83DRAFT_411</name>
</gene>
<comment type="similarity">
    <text evidence="3">Belongs to the EROs family.</text>
</comment>
<evidence type="ECO:0000256" key="4">
    <source>
        <dbReference type="ARBA" id="ARBA00011802"/>
    </source>
</evidence>